<accession>A0ABN3HN22</accession>
<feature type="transmembrane region" description="Helical" evidence="1">
    <location>
        <begin position="87"/>
        <end position="109"/>
    </location>
</feature>
<keyword evidence="3" id="KW-1185">Reference proteome</keyword>
<dbReference type="EMBL" id="BAAARV010000096">
    <property type="protein sequence ID" value="GAA2384206.1"/>
    <property type="molecule type" value="Genomic_DNA"/>
</dbReference>
<protein>
    <submittedName>
        <fullName evidence="2">Uncharacterized protein</fullName>
    </submittedName>
</protein>
<dbReference type="Proteomes" id="UP001501444">
    <property type="component" value="Unassembled WGS sequence"/>
</dbReference>
<name>A0ABN3HN22_9ACTN</name>
<gene>
    <name evidence="2" type="ORF">GCM10010170_093430</name>
</gene>
<evidence type="ECO:0000313" key="3">
    <source>
        <dbReference type="Proteomes" id="UP001501444"/>
    </source>
</evidence>
<dbReference type="RefSeq" id="WP_344619157.1">
    <property type="nucleotide sequence ID" value="NZ_BAAARV010000096.1"/>
</dbReference>
<evidence type="ECO:0000256" key="1">
    <source>
        <dbReference type="SAM" id="Phobius"/>
    </source>
</evidence>
<keyword evidence="1" id="KW-1133">Transmembrane helix</keyword>
<keyword evidence="1" id="KW-0812">Transmembrane</keyword>
<evidence type="ECO:0000313" key="2">
    <source>
        <dbReference type="EMBL" id="GAA2384206.1"/>
    </source>
</evidence>
<reference evidence="2 3" key="1">
    <citation type="journal article" date="2019" name="Int. J. Syst. Evol. Microbiol.">
        <title>The Global Catalogue of Microorganisms (GCM) 10K type strain sequencing project: providing services to taxonomists for standard genome sequencing and annotation.</title>
        <authorList>
            <consortium name="The Broad Institute Genomics Platform"/>
            <consortium name="The Broad Institute Genome Sequencing Center for Infectious Disease"/>
            <person name="Wu L."/>
            <person name="Ma J."/>
        </authorList>
    </citation>
    <scope>NUCLEOTIDE SEQUENCE [LARGE SCALE GENOMIC DNA]</scope>
    <source>
        <strain evidence="2 3">JCM 3272</strain>
    </source>
</reference>
<organism evidence="2 3">
    <name type="scientific">Dactylosporangium salmoneum</name>
    <dbReference type="NCBI Taxonomy" id="53361"/>
    <lineage>
        <taxon>Bacteria</taxon>
        <taxon>Bacillati</taxon>
        <taxon>Actinomycetota</taxon>
        <taxon>Actinomycetes</taxon>
        <taxon>Micromonosporales</taxon>
        <taxon>Micromonosporaceae</taxon>
        <taxon>Dactylosporangium</taxon>
    </lineage>
</organism>
<proteinExistence type="predicted"/>
<sequence>MATIAQPRIRTRTVVVPLLSATLIATAASLTEIGVVGRAWDACEVGINAGANAIGLILFALPVLWLIQTGLIGALAPQLARVSRNRLVVTALMGLLAVTVVAVTAYTFFAMSGLPVQFRATCPGWWPSWLPPAPKPFY</sequence>
<comment type="caution">
    <text evidence="2">The sequence shown here is derived from an EMBL/GenBank/DDBJ whole genome shotgun (WGS) entry which is preliminary data.</text>
</comment>
<feature type="transmembrane region" description="Helical" evidence="1">
    <location>
        <begin position="53"/>
        <end position="75"/>
    </location>
</feature>
<keyword evidence="1" id="KW-0472">Membrane</keyword>